<dbReference type="PANTHER" id="PTHR21461:SF69">
    <property type="entry name" value="GLYCOSYLTRANSFERASE FAMILY 92 PROTEIN"/>
    <property type="match status" value="1"/>
</dbReference>
<feature type="region of interest" description="Disordered" evidence="8">
    <location>
        <begin position="68"/>
        <end position="202"/>
    </location>
</feature>
<feature type="compositionally biased region" description="Acidic residues" evidence="8">
    <location>
        <begin position="1163"/>
        <end position="1172"/>
    </location>
</feature>
<keyword evidence="7" id="KW-0472">Membrane</keyword>
<feature type="compositionally biased region" description="Basic and acidic residues" evidence="8">
    <location>
        <begin position="703"/>
        <end position="715"/>
    </location>
</feature>
<evidence type="ECO:0000256" key="6">
    <source>
        <dbReference type="ARBA" id="ARBA00022989"/>
    </source>
</evidence>
<dbReference type="EMBL" id="JBAMIC010000004">
    <property type="protein sequence ID" value="KAK7108488.1"/>
    <property type="molecule type" value="Genomic_DNA"/>
</dbReference>
<feature type="compositionally biased region" description="Polar residues" evidence="8">
    <location>
        <begin position="126"/>
        <end position="143"/>
    </location>
</feature>
<keyword evidence="4" id="KW-0808">Transferase</keyword>
<feature type="compositionally biased region" description="Basic and acidic residues" evidence="8">
    <location>
        <begin position="1193"/>
        <end position="1208"/>
    </location>
</feature>
<evidence type="ECO:0008006" key="11">
    <source>
        <dbReference type="Google" id="ProtNLM"/>
    </source>
</evidence>
<dbReference type="Proteomes" id="UP001374579">
    <property type="component" value="Unassembled WGS sequence"/>
</dbReference>
<feature type="region of interest" description="Disordered" evidence="8">
    <location>
        <begin position="605"/>
        <end position="630"/>
    </location>
</feature>
<feature type="compositionally biased region" description="Basic and acidic residues" evidence="8">
    <location>
        <begin position="29"/>
        <end position="38"/>
    </location>
</feature>
<keyword evidence="10" id="KW-1185">Reference proteome</keyword>
<feature type="region of interest" description="Disordered" evidence="8">
    <location>
        <begin position="1159"/>
        <end position="1252"/>
    </location>
</feature>
<feature type="compositionally biased region" description="Basic and acidic residues" evidence="8">
    <location>
        <begin position="1173"/>
        <end position="1183"/>
    </location>
</feature>
<feature type="region of interest" description="Disordered" evidence="8">
    <location>
        <begin position="1"/>
        <end position="48"/>
    </location>
</feature>
<comment type="caution">
    <text evidence="9">The sequence shown here is derived from an EMBL/GenBank/DDBJ whole genome shotgun (WGS) entry which is preliminary data.</text>
</comment>
<evidence type="ECO:0000256" key="7">
    <source>
        <dbReference type="ARBA" id="ARBA00023136"/>
    </source>
</evidence>
<dbReference type="Pfam" id="PF01697">
    <property type="entry name" value="Glyco_transf_92"/>
    <property type="match status" value="1"/>
</dbReference>
<gene>
    <name evidence="9" type="ORF">V1264_016223</name>
</gene>
<feature type="compositionally biased region" description="Polar residues" evidence="8">
    <location>
        <begin position="89"/>
        <end position="105"/>
    </location>
</feature>
<feature type="compositionally biased region" description="Polar residues" evidence="8">
    <location>
        <begin position="881"/>
        <end position="895"/>
    </location>
</feature>
<evidence type="ECO:0000256" key="4">
    <source>
        <dbReference type="ARBA" id="ARBA00022679"/>
    </source>
</evidence>
<sequence length="1805" mass="203482">MANNSPGGYRLENGEEDGIVRTAPCLDTKGLDEGRHEEDDPTVMSERLEPFPYDFSCVDLENKCGLKPLETSEQKEEVGADEQSHAKSDSLSSRIAPITSNNGKTQPREEFYHLLKKPDNHFKNSVPDQGTQQFGNLDTQLTQKDMPDPKHYSEYSPGVIPEELKPPAEETNTNRHQTKAAELSTSKRLQEEEKPSVPCKRKADKYLNTGSWSFKDGKEFPNREPQCLRGDSATHLQGLNKDKAPSTGNRSCSEINKGSPIFGYEESPRATEKKYLCFEKNVRMITDNKTLKEEIACTASRADTEFREGFYAKRHRTSKTLIECSNEGSASNIVTHDGHDILQSFAARTQIKQEGEDELCGSRLFITERENEEDNLFRHQNDEEEKYMLLKQSNKKPSTKSASSRTTRTRQETDSCVHQLGKEDVSFQSDEIAPQHTDHDKTLEQGQRATREPIVPWNQGSISEIDSETGYKEYTRKSEKEAHVLKVPDENHTYANDRNGEGSCKKNGGTFYIRQTGQTLARILNQDQLNAHEEDSASNDNTTEDIGNASIVPDVACLASTDWDDRTFSAPPTSANIPESKDFSYKTVSCRDTLPIDHPGFLNADGLLASDTQGNDSTDSQKNPDDDIVGFTEYDDYTAAQTDANTLDMNAQSVLPNNPTPALNEKEDGGPAEHGHGFVSIEDVETPSYRRSSDSDISNMDQHQGDNEKTSETEHSAINNVVVSVGLTGSMSELNLETSYNHDESEHVSDGHQERKHQDNPAGFVLDAEVKEKSAEVLTAESDKPECDKHYAIVHPRMFELGDNSSADFQEGNDKNRTHDMPASFGAVSVPSNTTAPASRVMDLNDRNFNNCSNNYLKSEDDLEDLSAVRHGLLTDPPSPSSRNSPFITDTSNGKATHRRTARQHHREIMPCSVRSHVTHERPGQSQIMQTQNNYLFESDGELQKVHNDYYTSQLSKGSECKVIKLYDCGDQQSSLAEKKEQRKNYQLPEDSSDVPFIVLEEERQYRKPGMVNWQDDGTENIRDYHFLWNISESGIGFSDHRFPFKQNMQGIDLHRNSNPVSQSSSREQSDLEMLARKANTKEHFLPEDLFSFDERRPSSITLFEEFLPWFKTLPYAVKGPRDKNAIDSILYPHLHLRSAFQTCIVACPVLGKNSPYSPNPALDDEVIEGPQDEDRGHLEDGARPSTPPQPRQPDRQGTAERECDPRRAVFSVDPVEPEARDEHQLPYLGIPSPSRRQTDRQGTAVGEGEPGGAVICVDRVERGPLGERRLPNRGIVYTAHPCCCLQCSPIHLRANIGLPALAVPFPTECCEDGGNYMNAGITPQVFVSTFLRHRGTAAERSSRPCDVSRLSQTGRRIWCPNFTCRGNWTQDSSACLDCQGVHVHQNENIRVEQQPCSHINSTTPSTAEEVDIAVHDGGRFYHSFVAPGHGLCVMCGRHAVNTRLHNCLHQPFVRVIMILSASKENRRALCHFHSSDFASSFTVDAAQYELCENHKKRYLGFIYSCPVPLVVARRAYNMSLSLNHSAAVKVPLPVQHVTPEQVRNGQVSIEKHRFKYNFSVCVSPLFGSVLAKRLIEFLELTRLLGVHQVFFYDFQMSSVIKRVLRFYQDRGWVTLLPWRLPKTMDTAKIWYHGQLVTNNDCLYRSMAVSAYTAFHDIDELIVPHAQGIKSLGELFPPVLPNDTCGYAFKSAFYDPGVTEGHFPEDLQSVALTARPAMLSRIRTKVMVAPRRVFEVGIHHISKQYEEHWLPKQYDPNLAYLHHYRDCIRDFGMRCENWVKDTTIKDKYLPELRDNFQEVLRTLGL</sequence>
<evidence type="ECO:0000256" key="5">
    <source>
        <dbReference type="ARBA" id="ARBA00022692"/>
    </source>
</evidence>
<comment type="subcellular location">
    <subcellularLocation>
        <location evidence="1">Membrane</location>
        <topology evidence="1">Single-pass membrane protein</topology>
    </subcellularLocation>
</comment>
<evidence type="ECO:0000313" key="10">
    <source>
        <dbReference type="Proteomes" id="UP001374579"/>
    </source>
</evidence>
<feature type="region of interest" description="Disordered" evidence="8">
    <location>
        <begin position="651"/>
        <end position="718"/>
    </location>
</feature>
<comment type="similarity">
    <text evidence="2">Belongs to the glycosyltransferase 92 family.</text>
</comment>
<keyword evidence="3" id="KW-0328">Glycosyltransferase</keyword>
<feature type="compositionally biased region" description="Basic and acidic residues" evidence="8">
    <location>
        <begin position="106"/>
        <end position="122"/>
    </location>
</feature>
<evidence type="ECO:0000256" key="3">
    <source>
        <dbReference type="ARBA" id="ARBA00022676"/>
    </source>
</evidence>
<feature type="compositionally biased region" description="Polar residues" evidence="8">
    <location>
        <begin position="651"/>
        <end position="661"/>
    </location>
</feature>
<keyword evidence="6" id="KW-1133">Transmembrane helix</keyword>
<evidence type="ECO:0000256" key="1">
    <source>
        <dbReference type="ARBA" id="ARBA00004167"/>
    </source>
</evidence>
<dbReference type="PANTHER" id="PTHR21461">
    <property type="entry name" value="GLYCOSYLTRANSFERASE FAMILY 92 PROTEIN"/>
    <property type="match status" value="1"/>
</dbReference>
<feature type="region of interest" description="Disordered" evidence="8">
    <location>
        <begin position="390"/>
        <end position="416"/>
    </location>
</feature>
<evidence type="ECO:0000256" key="2">
    <source>
        <dbReference type="ARBA" id="ARBA00007647"/>
    </source>
</evidence>
<evidence type="ECO:0000313" key="9">
    <source>
        <dbReference type="EMBL" id="KAK7108488.1"/>
    </source>
</evidence>
<feature type="region of interest" description="Disordered" evidence="8">
    <location>
        <begin position="431"/>
        <end position="451"/>
    </location>
</feature>
<feature type="region of interest" description="Disordered" evidence="8">
    <location>
        <begin position="234"/>
        <end position="254"/>
    </location>
</feature>
<dbReference type="GO" id="GO:0016020">
    <property type="term" value="C:membrane"/>
    <property type="evidence" value="ECO:0007669"/>
    <property type="project" value="UniProtKB-SubCell"/>
</dbReference>
<dbReference type="GO" id="GO:0016757">
    <property type="term" value="F:glycosyltransferase activity"/>
    <property type="evidence" value="ECO:0007669"/>
    <property type="project" value="UniProtKB-KW"/>
</dbReference>
<organism evidence="9 10">
    <name type="scientific">Littorina saxatilis</name>
    <dbReference type="NCBI Taxonomy" id="31220"/>
    <lineage>
        <taxon>Eukaryota</taxon>
        <taxon>Metazoa</taxon>
        <taxon>Spiralia</taxon>
        <taxon>Lophotrochozoa</taxon>
        <taxon>Mollusca</taxon>
        <taxon>Gastropoda</taxon>
        <taxon>Caenogastropoda</taxon>
        <taxon>Littorinimorpha</taxon>
        <taxon>Littorinoidea</taxon>
        <taxon>Littorinidae</taxon>
        <taxon>Littorina</taxon>
    </lineage>
</organism>
<reference evidence="9 10" key="1">
    <citation type="submission" date="2024-02" db="EMBL/GenBank/DDBJ databases">
        <title>Chromosome-scale genome assembly of the rough periwinkle Littorina saxatilis.</title>
        <authorList>
            <person name="De Jode A."/>
            <person name="Faria R."/>
            <person name="Formenti G."/>
            <person name="Sims Y."/>
            <person name="Smith T.P."/>
            <person name="Tracey A."/>
            <person name="Wood J.M.D."/>
            <person name="Zagrodzka Z.B."/>
            <person name="Johannesson K."/>
            <person name="Butlin R.K."/>
            <person name="Leder E.H."/>
        </authorList>
    </citation>
    <scope>NUCLEOTIDE SEQUENCE [LARGE SCALE GENOMIC DNA]</scope>
    <source>
        <strain evidence="9">Snail1</strain>
        <tissue evidence="9">Muscle</tissue>
    </source>
</reference>
<evidence type="ECO:0000256" key="8">
    <source>
        <dbReference type="SAM" id="MobiDB-lite"/>
    </source>
</evidence>
<feature type="compositionally biased region" description="Polar residues" evidence="8">
    <location>
        <begin position="610"/>
        <end position="621"/>
    </location>
</feature>
<dbReference type="InterPro" id="IPR008166">
    <property type="entry name" value="Glyco_transf_92"/>
</dbReference>
<protein>
    <recommendedName>
        <fullName evidence="11">Glycosyltransferase family 92 protein</fullName>
    </recommendedName>
</protein>
<feature type="region of interest" description="Disordered" evidence="8">
    <location>
        <begin position="872"/>
        <end position="908"/>
    </location>
</feature>
<accession>A0AAN9BLZ0</accession>
<feature type="compositionally biased region" description="Basic and acidic residues" evidence="8">
    <location>
        <begin position="664"/>
        <end position="676"/>
    </location>
</feature>
<dbReference type="GO" id="GO:0005737">
    <property type="term" value="C:cytoplasm"/>
    <property type="evidence" value="ECO:0007669"/>
    <property type="project" value="TreeGrafter"/>
</dbReference>
<feature type="compositionally biased region" description="Basic and acidic residues" evidence="8">
    <location>
        <begin position="68"/>
        <end position="88"/>
    </location>
</feature>
<proteinExistence type="inferred from homology"/>
<name>A0AAN9BLZ0_9CAEN</name>
<feature type="compositionally biased region" description="Basic residues" evidence="8">
    <location>
        <begin position="896"/>
        <end position="906"/>
    </location>
</feature>
<keyword evidence="5" id="KW-0812">Transmembrane</keyword>